<accession>A0A9W6VHA2</accession>
<dbReference type="Pfam" id="PF13749">
    <property type="entry name" value="HATPase_c_4"/>
    <property type="match status" value="1"/>
</dbReference>
<organism evidence="1 2">
    <name type="scientific">Amycolatopsis taiwanensis</name>
    <dbReference type="NCBI Taxonomy" id="342230"/>
    <lineage>
        <taxon>Bacteria</taxon>
        <taxon>Bacillati</taxon>
        <taxon>Actinomycetota</taxon>
        <taxon>Actinomycetes</taxon>
        <taxon>Pseudonocardiales</taxon>
        <taxon>Pseudonocardiaceae</taxon>
        <taxon>Amycolatopsis</taxon>
    </lineage>
</organism>
<evidence type="ECO:0000313" key="1">
    <source>
        <dbReference type="EMBL" id="GLY66894.1"/>
    </source>
</evidence>
<dbReference type="Proteomes" id="UP001165136">
    <property type="component" value="Unassembled WGS sequence"/>
</dbReference>
<proteinExistence type="predicted"/>
<dbReference type="EMBL" id="BSTI01000007">
    <property type="protein sequence ID" value="GLY66894.1"/>
    <property type="molecule type" value="Genomic_DNA"/>
</dbReference>
<keyword evidence="2" id="KW-1185">Reference proteome</keyword>
<protein>
    <recommendedName>
        <fullName evidence="3">Transcriptional regulator</fullName>
    </recommendedName>
</protein>
<sequence>MPTGITPVDSLSTDRHVVDETRRFSSAPFDGRPVLTAGESDLDLRLFHTTYLPSFATAEALVENHRPIEADLAWLRLTTPGGVPTALGLLAVGTDPSAHVPGAYLQFIRYQGVDLDAPVVDQQELRGNLVTTAEALSALLSAHLRTRLAEGEGFREEQLTDFPPEALRETCMNAIMHRDYENSHAPVRIAWFDDRIEVTNPGGPFGQVRADNFDRVNDYRNPGLARAMKSLGYVNRFGRGIWRIRSAMARTGGPTPEFHIGPSSWSVVLRKWP</sequence>
<dbReference type="InterPro" id="IPR038475">
    <property type="entry name" value="RecG_C_sf"/>
</dbReference>
<gene>
    <name evidence="1" type="ORF">Atai01_35130</name>
</gene>
<reference evidence="1" key="1">
    <citation type="submission" date="2023-03" db="EMBL/GenBank/DDBJ databases">
        <title>Amycolatopsis taiwanensis NBRC 103393.</title>
        <authorList>
            <person name="Ichikawa N."/>
            <person name="Sato H."/>
            <person name="Tonouchi N."/>
        </authorList>
    </citation>
    <scope>NUCLEOTIDE SEQUENCE</scope>
    <source>
        <strain evidence="1">NBRC 103393</strain>
    </source>
</reference>
<dbReference type="PANTHER" id="PTHR30595">
    <property type="entry name" value="GLPR-RELATED TRANSCRIPTIONAL REPRESSOR"/>
    <property type="match status" value="1"/>
</dbReference>
<dbReference type="Gene3D" id="3.30.565.60">
    <property type="match status" value="1"/>
</dbReference>
<dbReference type="AlphaFoldDB" id="A0A9W6VHA2"/>
<dbReference type="RefSeq" id="WP_245617482.1">
    <property type="nucleotide sequence ID" value="NZ_BSTI01000007.1"/>
</dbReference>
<dbReference type="PANTHER" id="PTHR30595:SF6">
    <property type="entry name" value="SCHLAFEN ALBA-2 DOMAIN-CONTAINING PROTEIN"/>
    <property type="match status" value="1"/>
</dbReference>
<evidence type="ECO:0008006" key="3">
    <source>
        <dbReference type="Google" id="ProtNLM"/>
    </source>
</evidence>
<comment type="caution">
    <text evidence="1">The sequence shown here is derived from an EMBL/GenBank/DDBJ whole genome shotgun (WGS) entry which is preliminary data.</text>
</comment>
<name>A0A9W6VHA2_9PSEU</name>
<evidence type="ECO:0000313" key="2">
    <source>
        <dbReference type="Proteomes" id="UP001165136"/>
    </source>
</evidence>